<keyword evidence="13" id="KW-1185">Reference proteome</keyword>
<keyword evidence="3" id="KW-1003">Cell membrane</keyword>
<name>A0AAN8G6I7_PATCE</name>
<dbReference type="InterPro" id="IPR031846">
    <property type="entry name" value="Hvcn1"/>
</dbReference>
<evidence type="ECO:0008006" key="14">
    <source>
        <dbReference type="Google" id="ProtNLM"/>
    </source>
</evidence>
<dbReference type="PANTHER" id="PTHR46480:SF1">
    <property type="entry name" value="VOLTAGE-GATED HYDROGEN CHANNEL 1"/>
    <property type="match status" value="1"/>
</dbReference>
<evidence type="ECO:0000313" key="12">
    <source>
        <dbReference type="EMBL" id="KAK6166318.1"/>
    </source>
</evidence>
<sequence length="454" mass="50457">MAHIFTTKGSKDSFLSNQVKLLAAQTLKIASINGFKELDDLENELEEEIAWENRKTRDTLAKIRRKGEHILHAKGCLLAIIILNVVDCCLVIGELLAEFHHMNHLIQSKDGNADKFIHELQMQYPNQLDNITGDTISGLYTKLLLSEVCWDNGTTPICPYSTLSSATTSKNKTSDHFRTEQVFTLHYGKVHYLEEKISHILHYISVAILTVLVIETFIKIFCTVPRFFKHKLEIFDAFIVVISLILDLVYLDGFVNIDIGDFVVAVSFILPWRIIRILNSLIVAVMEKERYSLKILYKQKKKVDKVNVEHTNKIAEQDKQIARLKAICESHNVPTWEIQKIVGVPEKTSALGKLAFRAAGSLTPAPMTPANSSTPNLFSKEFTNGSLRGSNNSAGSHNAPTGHLAINGSAPQLGNGTAALVDEGTKSESINTPNDDPAVSSSEKLNEDSHVSKL</sequence>
<evidence type="ECO:0000313" key="13">
    <source>
        <dbReference type="Proteomes" id="UP001347796"/>
    </source>
</evidence>
<evidence type="ECO:0000256" key="10">
    <source>
        <dbReference type="SAM" id="MobiDB-lite"/>
    </source>
</evidence>
<dbReference type="EMBL" id="JAZGQO010000021">
    <property type="protein sequence ID" value="KAK6166318.1"/>
    <property type="molecule type" value="Genomic_DNA"/>
</dbReference>
<keyword evidence="5" id="KW-0851">Voltage-gated channel</keyword>
<keyword evidence="2" id="KW-0813">Transport</keyword>
<feature type="compositionally biased region" description="Basic and acidic residues" evidence="10">
    <location>
        <begin position="444"/>
        <end position="454"/>
    </location>
</feature>
<evidence type="ECO:0000256" key="3">
    <source>
        <dbReference type="ARBA" id="ARBA00022475"/>
    </source>
</evidence>
<evidence type="ECO:0000256" key="4">
    <source>
        <dbReference type="ARBA" id="ARBA00022692"/>
    </source>
</evidence>
<gene>
    <name evidence="12" type="ORF">SNE40_023044</name>
</gene>
<dbReference type="InterPro" id="IPR027359">
    <property type="entry name" value="Volt_channel_dom_sf"/>
</dbReference>
<evidence type="ECO:0000256" key="1">
    <source>
        <dbReference type="ARBA" id="ARBA00004651"/>
    </source>
</evidence>
<feature type="compositionally biased region" description="Polar residues" evidence="10">
    <location>
        <begin position="427"/>
        <end position="443"/>
    </location>
</feature>
<evidence type="ECO:0000256" key="6">
    <source>
        <dbReference type="ARBA" id="ARBA00022989"/>
    </source>
</evidence>
<evidence type="ECO:0000256" key="9">
    <source>
        <dbReference type="ARBA" id="ARBA00023303"/>
    </source>
</evidence>
<protein>
    <recommendedName>
        <fullName evidence="14">Voltage-gated hydrogen channel 1</fullName>
    </recommendedName>
</protein>
<dbReference type="Gene3D" id="1.20.120.350">
    <property type="entry name" value="Voltage-gated potassium channels. Chain C"/>
    <property type="match status" value="1"/>
</dbReference>
<feature type="transmembrane region" description="Helical" evidence="11">
    <location>
        <begin position="234"/>
        <end position="251"/>
    </location>
</feature>
<dbReference type="GO" id="GO:0034702">
    <property type="term" value="C:monoatomic ion channel complex"/>
    <property type="evidence" value="ECO:0007669"/>
    <property type="project" value="UniProtKB-KW"/>
</dbReference>
<keyword evidence="8 11" id="KW-0472">Membrane</keyword>
<feature type="transmembrane region" description="Helical" evidence="11">
    <location>
        <begin position="71"/>
        <end position="93"/>
    </location>
</feature>
<dbReference type="Proteomes" id="UP001347796">
    <property type="component" value="Unassembled WGS sequence"/>
</dbReference>
<feature type="transmembrane region" description="Helical" evidence="11">
    <location>
        <begin position="263"/>
        <end position="286"/>
    </location>
</feature>
<keyword evidence="6 11" id="KW-1133">Transmembrane helix</keyword>
<dbReference type="GO" id="GO:0030171">
    <property type="term" value="F:voltage-gated proton channel activity"/>
    <property type="evidence" value="ECO:0007669"/>
    <property type="project" value="InterPro"/>
</dbReference>
<feature type="region of interest" description="Disordered" evidence="10">
    <location>
        <begin position="365"/>
        <end position="454"/>
    </location>
</feature>
<evidence type="ECO:0000256" key="2">
    <source>
        <dbReference type="ARBA" id="ARBA00022448"/>
    </source>
</evidence>
<keyword evidence="7" id="KW-0406">Ion transport</keyword>
<feature type="compositionally biased region" description="Polar residues" evidence="10">
    <location>
        <begin position="369"/>
        <end position="399"/>
    </location>
</feature>
<dbReference type="PANTHER" id="PTHR46480">
    <property type="entry name" value="F20B24.22"/>
    <property type="match status" value="1"/>
</dbReference>
<organism evidence="12 13">
    <name type="scientific">Patella caerulea</name>
    <name type="common">Rayed Mediterranean limpet</name>
    <dbReference type="NCBI Taxonomy" id="87958"/>
    <lineage>
        <taxon>Eukaryota</taxon>
        <taxon>Metazoa</taxon>
        <taxon>Spiralia</taxon>
        <taxon>Lophotrochozoa</taxon>
        <taxon>Mollusca</taxon>
        <taxon>Gastropoda</taxon>
        <taxon>Patellogastropoda</taxon>
        <taxon>Patelloidea</taxon>
        <taxon>Patellidae</taxon>
        <taxon>Patella</taxon>
    </lineage>
</organism>
<evidence type="ECO:0000256" key="11">
    <source>
        <dbReference type="SAM" id="Phobius"/>
    </source>
</evidence>
<keyword evidence="9" id="KW-0407">Ion channel</keyword>
<accession>A0AAN8G6I7</accession>
<feature type="transmembrane region" description="Helical" evidence="11">
    <location>
        <begin position="200"/>
        <end position="222"/>
    </location>
</feature>
<evidence type="ECO:0000256" key="5">
    <source>
        <dbReference type="ARBA" id="ARBA00022882"/>
    </source>
</evidence>
<dbReference type="AlphaFoldDB" id="A0AAN8G6I7"/>
<reference evidence="12 13" key="1">
    <citation type="submission" date="2024-01" db="EMBL/GenBank/DDBJ databases">
        <title>The genome of the rayed Mediterranean limpet Patella caerulea (Linnaeus, 1758).</title>
        <authorList>
            <person name="Anh-Thu Weber A."/>
            <person name="Halstead-Nussloch G."/>
        </authorList>
    </citation>
    <scope>NUCLEOTIDE SEQUENCE [LARGE SCALE GENOMIC DNA]</scope>
    <source>
        <strain evidence="12">AATW-2023a</strain>
        <tissue evidence="12">Whole specimen</tissue>
    </source>
</reference>
<comment type="subcellular location">
    <subcellularLocation>
        <location evidence="1">Cell membrane</location>
        <topology evidence="1">Multi-pass membrane protein</topology>
    </subcellularLocation>
</comment>
<keyword evidence="4 11" id="KW-0812">Transmembrane</keyword>
<proteinExistence type="predicted"/>
<evidence type="ECO:0000256" key="8">
    <source>
        <dbReference type="ARBA" id="ARBA00023136"/>
    </source>
</evidence>
<evidence type="ECO:0000256" key="7">
    <source>
        <dbReference type="ARBA" id="ARBA00023065"/>
    </source>
</evidence>
<dbReference type="GO" id="GO:0005886">
    <property type="term" value="C:plasma membrane"/>
    <property type="evidence" value="ECO:0007669"/>
    <property type="project" value="UniProtKB-SubCell"/>
</dbReference>
<comment type="caution">
    <text evidence="12">The sequence shown here is derived from an EMBL/GenBank/DDBJ whole genome shotgun (WGS) entry which is preliminary data.</text>
</comment>